<dbReference type="Gene3D" id="3.30.565.10">
    <property type="entry name" value="Histidine kinase-like ATPase, C-terminal domain"/>
    <property type="match status" value="1"/>
</dbReference>
<dbReference type="InterPro" id="IPR004358">
    <property type="entry name" value="Sig_transdc_His_kin-like_C"/>
</dbReference>
<feature type="domain" description="Histidine kinase" evidence="4">
    <location>
        <begin position="225"/>
        <end position="456"/>
    </location>
</feature>
<comment type="catalytic activity">
    <reaction evidence="1">
        <text>ATP + protein L-histidine = ADP + protein N-phospho-L-histidine.</text>
        <dbReference type="EC" id="2.7.13.3"/>
    </reaction>
</comment>
<evidence type="ECO:0000259" key="4">
    <source>
        <dbReference type="PROSITE" id="PS50109"/>
    </source>
</evidence>
<dbReference type="Gene3D" id="3.30.450.40">
    <property type="match status" value="1"/>
</dbReference>
<dbReference type="InterPro" id="IPR005467">
    <property type="entry name" value="His_kinase_dom"/>
</dbReference>
<dbReference type="Pfam" id="PF02518">
    <property type="entry name" value="HATPase_c"/>
    <property type="match status" value="1"/>
</dbReference>
<dbReference type="InterPro" id="IPR003661">
    <property type="entry name" value="HisK_dim/P_dom"/>
</dbReference>
<evidence type="ECO:0000256" key="2">
    <source>
        <dbReference type="ARBA" id="ARBA00012438"/>
    </source>
</evidence>
<dbReference type="PANTHER" id="PTHR43065:SF50">
    <property type="entry name" value="HISTIDINE KINASE"/>
    <property type="match status" value="1"/>
</dbReference>
<name>A0A0Q9Z0G1_9GAMM</name>
<protein>
    <recommendedName>
        <fullName evidence="2">histidine kinase</fullName>
        <ecNumber evidence="2">2.7.13.3</ecNumber>
    </recommendedName>
</protein>
<dbReference type="EMBL" id="LKAJ02000001">
    <property type="protein sequence ID" value="MCS5710356.1"/>
    <property type="molecule type" value="Genomic_DNA"/>
</dbReference>
<comment type="caution">
    <text evidence="5">The sequence shown here is derived from an EMBL/GenBank/DDBJ whole genome shotgun (WGS) entry which is preliminary data.</text>
</comment>
<gene>
    <name evidence="5" type="primary">zraS_5</name>
    <name evidence="6" type="ORF">HT99x_002860</name>
    <name evidence="5" type="ORF">HT99x_01149</name>
</gene>
<evidence type="ECO:0000256" key="1">
    <source>
        <dbReference type="ARBA" id="ARBA00000085"/>
    </source>
</evidence>
<evidence type="ECO:0000256" key="3">
    <source>
        <dbReference type="ARBA" id="ARBA00022553"/>
    </source>
</evidence>
<reference evidence="5" key="1">
    <citation type="submission" date="2015-09" db="EMBL/GenBank/DDBJ databases">
        <title>Draft Genome Sequences of Two Novel Amoeba-resistant Intranuclear Bacteria, Candidatus Berkiella cookevillensis and Candidatus Berkiella aquae.</title>
        <authorList>
            <person name="Mehari Y.T."/>
            <person name="Arivett B.A."/>
            <person name="Farone A.L."/>
            <person name="Gunderson J.H."/>
            <person name="Farone M.B."/>
        </authorList>
    </citation>
    <scope>NUCLEOTIDE SEQUENCE [LARGE SCALE GENOMIC DNA]</scope>
    <source>
        <strain evidence="5">HT99</strain>
    </source>
</reference>
<accession>A0A0Q9Z0G1</accession>
<dbReference type="AlphaFoldDB" id="A0A0Q9Z0G1"/>
<keyword evidence="7" id="KW-1185">Reference proteome</keyword>
<dbReference type="RefSeq" id="WP_075065770.1">
    <property type="nucleotide sequence ID" value="NZ_LKAJ02000001.1"/>
</dbReference>
<dbReference type="InterPro" id="IPR003594">
    <property type="entry name" value="HATPase_dom"/>
</dbReference>
<dbReference type="Proteomes" id="UP000051497">
    <property type="component" value="Unassembled WGS sequence"/>
</dbReference>
<evidence type="ECO:0000313" key="6">
    <source>
        <dbReference type="EMBL" id="MCS5710356.1"/>
    </source>
</evidence>
<evidence type="ECO:0000313" key="7">
    <source>
        <dbReference type="Proteomes" id="UP000051497"/>
    </source>
</evidence>
<dbReference type="Gene3D" id="1.10.287.130">
    <property type="match status" value="1"/>
</dbReference>
<keyword evidence="3" id="KW-0597">Phosphoprotein</keyword>
<dbReference type="OrthoDB" id="1931120at2"/>
<sequence length="459" mass="51917">MLTHHESPGPNPNHPIELIDNSKQLKGYELLIALIDYAQRRHIDLSDILRFYLKKVCKFSKWPIGVIYFLPEKDPNVLVTSDIHFIKHEKKFTPTIKYLFKKGEDLAWQTIHQDRPLSDSLVIENKGSIISSITWSYALPLHYHDKVIGVAQFFSKRNHQDKTEQLDFVAHATRHINMIIEKDTSEKNIKYNNIKLEAMLKKMKETQLQLIQHSKIISIGQLAAGMAHEINNPISYVQNNLSSLKKYVTVLSEGVENYQKQYGQLENQQNIEFILSDIDNLFQESFEGIQQVINIVSGLKSFSRTTDTEFSSCDINHCLENSLQMARNELKYKCQVEKELSVLPPVMGNLNQLTQVFVNLLVNASQAIATKGIIQIKTALEGNKVVIVIADNGCGIAPKYLSKIFDPFFTTKPIGIGTGLGLSISYGIIKDHGGSIHLVTQENIGTTFTIKLPIARSSI</sequence>
<dbReference type="PANTHER" id="PTHR43065">
    <property type="entry name" value="SENSOR HISTIDINE KINASE"/>
    <property type="match status" value="1"/>
</dbReference>
<dbReference type="SUPFAM" id="SSF55874">
    <property type="entry name" value="ATPase domain of HSP90 chaperone/DNA topoisomerase II/histidine kinase"/>
    <property type="match status" value="1"/>
</dbReference>
<dbReference type="EMBL" id="LKAJ01000003">
    <property type="protein sequence ID" value="KRG21955.1"/>
    <property type="molecule type" value="Genomic_DNA"/>
</dbReference>
<dbReference type="EC" id="2.7.13.3" evidence="2"/>
<dbReference type="GO" id="GO:0000155">
    <property type="term" value="F:phosphorelay sensor kinase activity"/>
    <property type="evidence" value="ECO:0007669"/>
    <property type="project" value="InterPro"/>
</dbReference>
<dbReference type="InterPro" id="IPR029016">
    <property type="entry name" value="GAF-like_dom_sf"/>
</dbReference>
<dbReference type="CDD" id="cd00082">
    <property type="entry name" value="HisKA"/>
    <property type="match status" value="1"/>
</dbReference>
<reference evidence="6" key="2">
    <citation type="journal article" date="2016" name="Genome Announc.">
        <title>Draft Genome Sequences of Two Novel Amoeba-Resistant Intranuclear Bacteria, 'Candidatus Berkiella cookevillensis' and 'Candidatus Berkiella aquae'.</title>
        <authorList>
            <person name="Mehari Y.T."/>
            <person name="Arivett B.A."/>
            <person name="Farone A.L."/>
            <person name="Gunderson J.H."/>
            <person name="Farone M.B."/>
        </authorList>
    </citation>
    <scope>NUCLEOTIDE SEQUENCE</scope>
    <source>
        <strain evidence="6">HT99</strain>
    </source>
</reference>
<proteinExistence type="predicted"/>
<organism evidence="5">
    <name type="scientific">Candidatus Berkiella aquae</name>
    <dbReference type="NCBI Taxonomy" id="295108"/>
    <lineage>
        <taxon>Bacteria</taxon>
        <taxon>Pseudomonadati</taxon>
        <taxon>Pseudomonadota</taxon>
        <taxon>Gammaproteobacteria</taxon>
        <taxon>Candidatus Berkiellales</taxon>
        <taxon>Candidatus Berkiellaceae</taxon>
        <taxon>Candidatus Berkiella</taxon>
    </lineage>
</organism>
<keyword evidence="5" id="KW-0808">Transferase</keyword>
<dbReference type="PRINTS" id="PR00344">
    <property type="entry name" value="BCTRLSENSOR"/>
</dbReference>
<dbReference type="InterPro" id="IPR036890">
    <property type="entry name" value="HATPase_C_sf"/>
</dbReference>
<dbReference type="InterPro" id="IPR036097">
    <property type="entry name" value="HisK_dim/P_sf"/>
</dbReference>
<dbReference type="SMART" id="SM00387">
    <property type="entry name" value="HATPase_c"/>
    <property type="match status" value="1"/>
</dbReference>
<reference evidence="6" key="3">
    <citation type="submission" date="2021-06" db="EMBL/GenBank/DDBJ databases">
        <title>Genomic Description and Analysis of Intracellular Bacteria, Candidatus Berkiella cookevillensis and Candidatus Berkiella aquae.</title>
        <authorList>
            <person name="Kidane D.T."/>
            <person name="Mehari Y.T."/>
            <person name="Rice F.C."/>
            <person name="Arivett B.A."/>
            <person name="Farone A.L."/>
            <person name="Berk S.G."/>
            <person name="Farone M.B."/>
        </authorList>
    </citation>
    <scope>NUCLEOTIDE SEQUENCE</scope>
    <source>
        <strain evidence="6">HT99</strain>
    </source>
</reference>
<evidence type="ECO:0000313" key="5">
    <source>
        <dbReference type="EMBL" id="KRG21955.1"/>
    </source>
</evidence>
<dbReference type="STRING" id="295108.HT99x_01149"/>
<dbReference type="SUPFAM" id="SSF55781">
    <property type="entry name" value="GAF domain-like"/>
    <property type="match status" value="1"/>
</dbReference>
<dbReference type="PROSITE" id="PS50109">
    <property type="entry name" value="HIS_KIN"/>
    <property type="match status" value="1"/>
</dbReference>
<dbReference type="SUPFAM" id="SSF47384">
    <property type="entry name" value="Homodimeric domain of signal transducing histidine kinase"/>
    <property type="match status" value="1"/>
</dbReference>